<dbReference type="InterPro" id="IPR054080">
    <property type="entry name" value="TPR1-like_2nd"/>
</dbReference>
<dbReference type="SUPFAM" id="SSF50978">
    <property type="entry name" value="WD40 repeat-like"/>
    <property type="match status" value="1"/>
</dbReference>
<proteinExistence type="predicted"/>
<dbReference type="InterPro" id="IPR006595">
    <property type="entry name" value="CTLH_C"/>
</dbReference>
<comment type="caution">
    <text evidence="6">The sequence shown here is derived from an EMBL/GenBank/DDBJ whole genome shotgun (WGS) entry which is preliminary data.</text>
</comment>
<dbReference type="InterPro" id="IPR006594">
    <property type="entry name" value="LisH"/>
</dbReference>
<evidence type="ECO:0000259" key="5">
    <source>
        <dbReference type="PROSITE" id="PS50897"/>
    </source>
</evidence>
<gene>
    <name evidence="6" type="ORF">HHK36_021420</name>
</gene>
<keyword evidence="2" id="KW-0677">Repeat</keyword>
<dbReference type="PROSITE" id="PS50294">
    <property type="entry name" value="WD_REPEATS_REGION"/>
    <property type="match status" value="2"/>
</dbReference>
<dbReference type="Proteomes" id="UP000655225">
    <property type="component" value="Unassembled WGS sequence"/>
</dbReference>
<reference evidence="6 7" key="1">
    <citation type="submission" date="2020-04" db="EMBL/GenBank/DDBJ databases">
        <title>Plant Genome Project.</title>
        <authorList>
            <person name="Zhang R.-G."/>
        </authorList>
    </citation>
    <scope>NUCLEOTIDE SEQUENCE [LARGE SCALE GENOMIC DNA]</scope>
    <source>
        <strain evidence="6">YNK0</strain>
        <tissue evidence="6">Leaf</tissue>
    </source>
</reference>
<name>A0A834YPQ2_TETSI</name>
<dbReference type="EMBL" id="JABCRI010000015">
    <property type="protein sequence ID" value="KAF8393179.1"/>
    <property type="molecule type" value="Genomic_DNA"/>
</dbReference>
<dbReference type="PANTHER" id="PTHR44083">
    <property type="entry name" value="TOPLESS-RELATED PROTEIN 1-RELATED"/>
    <property type="match status" value="1"/>
</dbReference>
<dbReference type="PROSITE" id="PS50896">
    <property type="entry name" value="LISH"/>
    <property type="match status" value="2"/>
</dbReference>
<feature type="repeat" description="WD" evidence="3">
    <location>
        <begin position="1018"/>
        <end position="1061"/>
    </location>
</feature>
<accession>A0A834YPQ2</accession>
<evidence type="ECO:0000256" key="2">
    <source>
        <dbReference type="ARBA" id="ARBA00022737"/>
    </source>
</evidence>
<dbReference type="Pfam" id="PF21889">
    <property type="entry name" value="TPR1-like_2nd"/>
    <property type="match status" value="2"/>
</dbReference>
<sequence length="1481" mass="164791">MPDLNRNLVFLVLQFLQELNCKEAVHKVEQETGVFFNLKYFEEILKNGHWDNVESYLSGFTTLDQNDYSKKVFFDIRKQKFYEALDKRDRAKALDILVKELKVFSTFNDGVFKQLTELLFLENFRSGIEKLHLCSQESASCFCFFPLDFRGNVLTCKEVEQISNCVDANSVRASMFDELKRVIKKDPTFRDKLQFPRMNNSVLRTLYSQSLHSPNPNCGQDGAQVPSLVTNTLAGATPETKGSSGVHGPYQPAKSALHLNIARWIANPFPTSHPTVSVGPRGLTDTNRAGVAILALASNGVHKLWKWQRNNENQALKVTLLCIRRENLPIQHGDIQGNAYIQSPTTCSNIYCLSSENNNIIAIGMEDSSIQVFNIKCDKDKINLRGHQKRITGLAFSHVLDVLVSSGADAQLFVWSVEQWMPKAPLPKAEKLVQIKSAQALVSIGGTHVHFHKDQIQLLAIREEQITIYKAPKLNFLVKWIPGESSELVTDATYSCNFQSIYASLNDGSVSVLEATTLLLMCRISPSAYLPSHPSLMVYPLVIAAHPSEPNQFALGLTDGAVYILEPLESEGKWGNSFTGAVSETNMSDHNRNLVFLVLQFLQELNCKEAVHKVEQETGVFFNLKYFEEILKNGHWDNVESYLSGFTTPNQNDYSKKVFFDIRKQKFYKALDKRDRAKALDILVKELKVFSTFNDEVFKQLTELLFLENFREAEHLTKYVDANSSRIRLFDNLKGVIEKDPTFRDKLQFPSLDNSVLRTLSSPSLHSPNPNCGQGGAQVPSPVTNTLAGATPETGGSSGVHGPYQPAKSAFYPYIASSIANLFPMSHPTVSEGPRGLTDTNRAANLDHPQTPLVNKTGMEYQRAASERVLKRSRSLRGPDEVKRKRKKESSRSSDGLPLSLLMVLNQGSAVKSMDFHPVQQYLLLVGTDTGDIMLWGAVRRERIAHRNFNVRDLGACSMALQATLASEYTASVNRVLWSPEGTLFVLPTSASSVAYSKNIVQIYFYNGVDGPQYRLEIEAHVGNVNDIAFSHPNEKLSVITCGEDKSIKVWDAVTGSRQYTFEGHQAPVSSVCPNHRECSKDLLSSQWILSASIDGKIKAWVYDKSDSMFDRDSPNHLCLKMAYSADGIRLFSCGTNKEGDLCIVEWNESKGFVKKTYKGFGKRSEGVVQFDTTNKFLAAGDEFMVKFWNLDNVYCLRSTDAEGGLPAYPCIRFNKGGTLLAVSTNDNGIKILANADGVQLLGAVITAPTTGTFGTADAIAGTSIKNGDNRSLENVIPRIADELKEKSERWKLAEIKEPSHCRCLRLPDNLSILRVSRLTYTNLGVAILALASNGVHKLWKWQRNNENQALKATSSVLPQLWEPPSEILMTNEISDINPEDAVPCFALSKNGNYLISASATASAPPQLCQPSSGLLMTNEKSDTNPEDAAPSFPLSKNDSYLFSASGGKISLFHMMTFRKMTTFMPPPPVVTFIAFHPPEQ</sequence>
<dbReference type="SMART" id="SM00668">
    <property type="entry name" value="CTLH"/>
    <property type="match status" value="2"/>
</dbReference>
<dbReference type="GO" id="GO:0006355">
    <property type="term" value="P:regulation of DNA-templated transcription"/>
    <property type="evidence" value="ECO:0007669"/>
    <property type="project" value="InterPro"/>
</dbReference>
<feature type="repeat" description="WD" evidence="3">
    <location>
        <begin position="384"/>
        <end position="418"/>
    </location>
</feature>
<evidence type="ECO:0000313" key="7">
    <source>
        <dbReference type="Proteomes" id="UP000655225"/>
    </source>
</evidence>
<dbReference type="PROSITE" id="PS50082">
    <property type="entry name" value="WD_REPEATS_2"/>
    <property type="match status" value="2"/>
</dbReference>
<protein>
    <recommendedName>
        <fullName evidence="5">CTLH domain-containing protein</fullName>
    </recommendedName>
</protein>
<dbReference type="PROSITE" id="PS50897">
    <property type="entry name" value="CTLH"/>
    <property type="match status" value="2"/>
</dbReference>
<dbReference type="PANTHER" id="PTHR44083:SF35">
    <property type="entry name" value="TOPLESS-RELATED PROTEIN 4-LIKE ISOFORM X1"/>
    <property type="match status" value="1"/>
</dbReference>
<feature type="domain" description="CTLH" evidence="5">
    <location>
        <begin position="34"/>
        <end position="92"/>
    </location>
</feature>
<evidence type="ECO:0000313" key="6">
    <source>
        <dbReference type="EMBL" id="KAF8393179.1"/>
    </source>
</evidence>
<dbReference type="InterPro" id="IPR015943">
    <property type="entry name" value="WD40/YVTN_repeat-like_dom_sf"/>
</dbReference>
<feature type="region of interest" description="Disordered" evidence="4">
    <location>
        <begin position="831"/>
        <end position="895"/>
    </location>
</feature>
<evidence type="ECO:0000256" key="4">
    <source>
        <dbReference type="SAM" id="MobiDB-lite"/>
    </source>
</evidence>
<evidence type="ECO:0000256" key="3">
    <source>
        <dbReference type="PROSITE-ProRule" id="PRU00221"/>
    </source>
</evidence>
<dbReference type="Pfam" id="PF00400">
    <property type="entry name" value="WD40"/>
    <property type="match status" value="3"/>
</dbReference>
<evidence type="ECO:0000256" key="1">
    <source>
        <dbReference type="ARBA" id="ARBA00022574"/>
    </source>
</evidence>
<keyword evidence="7" id="KW-1185">Reference proteome</keyword>
<keyword evidence="1 3" id="KW-0853">WD repeat</keyword>
<feature type="domain" description="CTLH" evidence="5">
    <location>
        <begin position="620"/>
        <end position="678"/>
    </location>
</feature>
<dbReference type="SMART" id="SM00667">
    <property type="entry name" value="LisH"/>
    <property type="match status" value="2"/>
</dbReference>
<dbReference type="Gene3D" id="2.130.10.10">
    <property type="entry name" value="YVTN repeat-like/Quinoprotein amine dehydrogenase"/>
    <property type="match status" value="2"/>
</dbReference>
<organism evidence="6 7">
    <name type="scientific">Tetracentron sinense</name>
    <name type="common">Spur-leaf</name>
    <dbReference type="NCBI Taxonomy" id="13715"/>
    <lineage>
        <taxon>Eukaryota</taxon>
        <taxon>Viridiplantae</taxon>
        <taxon>Streptophyta</taxon>
        <taxon>Embryophyta</taxon>
        <taxon>Tracheophyta</taxon>
        <taxon>Spermatophyta</taxon>
        <taxon>Magnoliopsida</taxon>
        <taxon>Trochodendrales</taxon>
        <taxon>Trochodendraceae</taxon>
        <taxon>Tetracentron</taxon>
    </lineage>
</organism>
<dbReference type="InterPro" id="IPR036322">
    <property type="entry name" value="WD40_repeat_dom_sf"/>
</dbReference>
<dbReference type="SMART" id="SM00320">
    <property type="entry name" value="WD40"/>
    <property type="match status" value="7"/>
</dbReference>
<dbReference type="InterPro" id="IPR027728">
    <property type="entry name" value="Topless_fam"/>
</dbReference>
<dbReference type="SUPFAM" id="SSF50960">
    <property type="entry name" value="TolB, C-terminal domain"/>
    <property type="match status" value="1"/>
</dbReference>
<dbReference type="InterPro" id="IPR001680">
    <property type="entry name" value="WD40_rpt"/>
</dbReference>